<sequence length="94" mass="10158">MKTSEPLFPLGQVVATPNALAVLAEHGVDPGTLLGRHVRGDWGVLPPEDAKANDAGLRHGERLLSSYPLADGVKVWIITEWDRSVTTILMPGDY</sequence>
<protein>
    <submittedName>
        <fullName evidence="1">Uncharacterized protein</fullName>
    </submittedName>
</protein>
<dbReference type="OrthoDB" id="5522207at2"/>
<dbReference type="Proteomes" id="UP000192923">
    <property type="component" value="Unassembled WGS sequence"/>
</dbReference>
<keyword evidence="2" id="KW-1185">Reference proteome</keyword>
<gene>
    <name evidence="1" type="ORF">SAMN02949497_4639</name>
</gene>
<dbReference type="RefSeq" id="WP_085216027.1">
    <property type="nucleotide sequence ID" value="NZ_FXAM01000001.1"/>
</dbReference>
<dbReference type="AlphaFoldDB" id="A0A1Y6D2P3"/>
<evidence type="ECO:0000313" key="2">
    <source>
        <dbReference type="Proteomes" id="UP000192923"/>
    </source>
</evidence>
<reference evidence="1 2" key="1">
    <citation type="submission" date="2016-12" db="EMBL/GenBank/DDBJ databases">
        <authorList>
            <person name="Song W.-J."/>
            <person name="Kurnit D.M."/>
        </authorList>
    </citation>
    <scope>NUCLEOTIDE SEQUENCE [LARGE SCALE GENOMIC DNA]</scope>
    <source>
        <strain evidence="1 2">175</strain>
    </source>
</reference>
<organism evidence="1 2">
    <name type="scientific">Methylomagnum ishizawai</name>
    <dbReference type="NCBI Taxonomy" id="1760988"/>
    <lineage>
        <taxon>Bacteria</taxon>
        <taxon>Pseudomonadati</taxon>
        <taxon>Pseudomonadota</taxon>
        <taxon>Gammaproteobacteria</taxon>
        <taxon>Methylococcales</taxon>
        <taxon>Methylococcaceae</taxon>
        <taxon>Methylomagnum</taxon>
    </lineage>
</organism>
<dbReference type="EMBL" id="FXAM01000001">
    <property type="protein sequence ID" value="SMF97219.1"/>
    <property type="molecule type" value="Genomic_DNA"/>
</dbReference>
<dbReference type="STRING" id="1760988.SAMN02949497_4639"/>
<name>A0A1Y6D2P3_9GAMM</name>
<evidence type="ECO:0000313" key="1">
    <source>
        <dbReference type="EMBL" id="SMF97219.1"/>
    </source>
</evidence>
<proteinExistence type="predicted"/>
<accession>A0A1Y6D2P3</accession>